<dbReference type="EMBL" id="MU150283">
    <property type="protein sequence ID" value="KAF9461495.1"/>
    <property type="molecule type" value="Genomic_DNA"/>
</dbReference>
<evidence type="ECO:0000313" key="3">
    <source>
        <dbReference type="Proteomes" id="UP000807353"/>
    </source>
</evidence>
<organism evidence="2 3">
    <name type="scientific">Collybia nuda</name>
    <dbReference type="NCBI Taxonomy" id="64659"/>
    <lineage>
        <taxon>Eukaryota</taxon>
        <taxon>Fungi</taxon>
        <taxon>Dikarya</taxon>
        <taxon>Basidiomycota</taxon>
        <taxon>Agaricomycotina</taxon>
        <taxon>Agaricomycetes</taxon>
        <taxon>Agaricomycetidae</taxon>
        <taxon>Agaricales</taxon>
        <taxon>Tricholomatineae</taxon>
        <taxon>Clitocybaceae</taxon>
        <taxon>Collybia</taxon>
    </lineage>
</organism>
<feature type="compositionally biased region" description="Basic residues" evidence="1">
    <location>
        <begin position="1"/>
        <end position="11"/>
    </location>
</feature>
<evidence type="ECO:0000256" key="1">
    <source>
        <dbReference type="SAM" id="MobiDB-lite"/>
    </source>
</evidence>
<feature type="compositionally biased region" description="Polar residues" evidence="1">
    <location>
        <begin position="15"/>
        <end position="27"/>
    </location>
</feature>
<reference evidence="2" key="1">
    <citation type="submission" date="2020-11" db="EMBL/GenBank/DDBJ databases">
        <authorList>
            <consortium name="DOE Joint Genome Institute"/>
            <person name="Ahrendt S."/>
            <person name="Riley R."/>
            <person name="Andreopoulos W."/>
            <person name="Labutti K."/>
            <person name="Pangilinan J."/>
            <person name="Ruiz-Duenas F.J."/>
            <person name="Barrasa J.M."/>
            <person name="Sanchez-Garcia M."/>
            <person name="Camarero S."/>
            <person name="Miyauchi S."/>
            <person name="Serrano A."/>
            <person name="Linde D."/>
            <person name="Babiker R."/>
            <person name="Drula E."/>
            <person name="Ayuso-Fernandez I."/>
            <person name="Pacheco R."/>
            <person name="Padilla G."/>
            <person name="Ferreira P."/>
            <person name="Barriuso J."/>
            <person name="Kellner H."/>
            <person name="Castanera R."/>
            <person name="Alfaro M."/>
            <person name="Ramirez L."/>
            <person name="Pisabarro A.G."/>
            <person name="Kuo A."/>
            <person name="Tritt A."/>
            <person name="Lipzen A."/>
            <person name="He G."/>
            <person name="Yan M."/>
            <person name="Ng V."/>
            <person name="Cullen D."/>
            <person name="Martin F."/>
            <person name="Rosso M.-N."/>
            <person name="Henrissat B."/>
            <person name="Hibbett D."/>
            <person name="Martinez A.T."/>
            <person name="Grigoriev I.V."/>
        </authorList>
    </citation>
    <scope>NUCLEOTIDE SEQUENCE</scope>
    <source>
        <strain evidence="2">CBS 247.69</strain>
    </source>
</reference>
<evidence type="ECO:0000313" key="2">
    <source>
        <dbReference type="EMBL" id="KAF9461495.1"/>
    </source>
</evidence>
<proteinExistence type="predicted"/>
<keyword evidence="3" id="KW-1185">Reference proteome</keyword>
<dbReference type="Proteomes" id="UP000807353">
    <property type="component" value="Unassembled WGS sequence"/>
</dbReference>
<protein>
    <submittedName>
        <fullName evidence="2">Uncharacterized protein</fullName>
    </submittedName>
</protein>
<feature type="region of interest" description="Disordered" evidence="1">
    <location>
        <begin position="1"/>
        <end position="27"/>
    </location>
</feature>
<sequence length="99" mass="10457">MSRHHGGHKKHTTESTDTTVVNDDNGNSISVVGSVHNNEIRDKGTEISVESNSSGTGKVTTVNGTECPAAVTVTKTAVATATQAARKKKKRKANENKKN</sequence>
<gene>
    <name evidence="2" type="ORF">BDZ94DRAFT_1310512</name>
</gene>
<comment type="caution">
    <text evidence="2">The sequence shown here is derived from an EMBL/GenBank/DDBJ whole genome shotgun (WGS) entry which is preliminary data.</text>
</comment>
<accession>A0A9P5Y5E2</accession>
<dbReference type="AlphaFoldDB" id="A0A9P5Y5E2"/>
<name>A0A9P5Y5E2_9AGAR</name>